<evidence type="ECO:0000256" key="3">
    <source>
        <dbReference type="ARBA" id="ARBA00022603"/>
    </source>
</evidence>
<dbReference type="InterPro" id="IPR014008">
    <property type="entry name" value="Cbl_synth_MTase_CbiT"/>
</dbReference>
<reference evidence="8" key="2">
    <citation type="submission" date="2013-07" db="EMBL/GenBank/DDBJ databases">
        <authorList>
            <person name="Morais-Silva F.O."/>
            <person name="Rezende A.M."/>
            <person name="Pimentel C."/>
            <person name="Resende D.M."/>
            <person name="Santos C.I."/>
            <person name="Clemente C."/>
            <person name="de Oliveira L.M."/>
            <person name="da Silva S.M."/>
            <person name="Costa D.A."/>
            <person name="Varela-Raposo A."/>
            <person name="Horacio E.C.A."/>
            <person name="Matos M."/>
            <person name="Flores O."/>
            <person name="Ruiz J.C."/>
            <person name="Rodrigues-Pousada C."/>
        </authorList>
    </citation>
    <scope>NUCLEOTIDE SEQUENCE [LARGE SCALE GENOMIC DNA]</scope>
    <source>
        <strain evidence="8">ATCC 19364 / DSM 1382 / NCIMB 9332 / VKM B-1759</strain>
    </source>
</reference>
<sequence length="403" mass="43241">MPITLVGLGLSPDALSEQHEDAIDMAQVLVAGKRHLALHASHPAQKIELTADLDAAFAAIRDALKAHLEVVVLASGDPFFYGIGPRLAEAFSGEDLVCLPNVTTLQTAANRLKIPWQDIASVSLHGRDDLSPLLTACMQHRWVAVHTDPRHIPAGIAQALLDRGADWFVMWVLAALETDKEEIARLSLVQASGTRFPQPNFVLLERVGTSKKPLALGTADDDFACVDNVLTKQPVRATGVAALSPRPGDVIWDVGAGCGSVAIEAAAVMRQGRVYAIEKRGDRLAAIRTNARDFGALIVEPVHASAPACFGELPDPDAVFIGGGLSEDPGLLDAVCARLRPGGRLAVHCVLLNTLEELRRRLDALRMRPEIQLVQVSQAKVLGKDLHFEALNPVFVVHGVKRA</sequence>
<dbReference type="InterPro" id="IPR050714">
    <property type="entry name" value="Cobalamin_biosynth_MTase"/>
</dbReference>
<dbReference type="SUPFAM" id="SSF53335">
    <property type="entry name" value="S-adenosyl-L-methionine-dependent methyltransferases"/>
    <property type="match status" value="1"/>
</dbReference>
<keyword evidence="4 7" id="KW-0808">Transferase</keyword>
<evidence type="ECO:0000256" key="5">
    <source>
        <dbReference type="ARBA" id="ARBA00022691"/>
    </source>
</evidence>
<dbReference type="GO" id="GO:0032259">
    <property type="term" value="P:methylation"/>
    <property type="evidence" value="ECO:0007669"/>
    <property type="project" value="UniProtKB-KW"/>
</dbReference>
<dbReference type="Proteomes" id="UP000016587">
    <property type="component" value="Chromosome"/>
</dbReference>
<dbReference type="PANTHER" id="PTHR43182:SF1">
    <property type="entry name" value="COBALT-PRECORRIN-7 C(5)-METHYLTRANSFERASE"/>
    <property type="match status" value="1"/>
</dbReference>
<dbReference type="OrthoDB" id="9787825at2"/>
<dbReference type="PIRSF" id="PIRSF036428">
    <property type="entry name" value="CobL"/>
    <property type="match status" value="1"/>
</dbReference>
<dbReference type="CDD" id="cd11644">
    <property type="entry name" value="Precorrin-6Y-MT"/>
    <property type="match status" value="1"/>
</dbReference>
<dbReference type="PANTHER" id="PTHR43182">
    <property type="entry name" value="COBALT-PRECORRIN-6B C(15)-METHYLTRANSFERASE (DECARBOXYLATING)"/>
    <property type="match status" value="1"/>
</dbReference>
<dbReference type="InterPro" id="IPR014777">
    <property type="entry name" value="4pyrrole_Mease_sub1"/>
</dbReference>
<evidence type="ECO:0000259" key="6">
    <source>
        <dbReference type="Pfam" id="PF00590"/>
    </source>
</evidence>
<dbReference type="InterPro" id="IPR000878">
    <property type="entry name" value="4pyrrol_Mease"/>
</dbReference>
<dbReference type="SUPFAM" id="SSF53790">
    <property type="entry name" value="Tetrapyrrole methylase"/>
    <property type="match status" value="1"/>
</dbReference>
<evidence type="ECO:0000256" key="2">
    <source>
        <dbReference type="ARBA" id="ARBA00022573"/>
    </source>
</evidence>
<keyword evidence="8" id="KW-1185">Reference proteome</keyword>
<dbReference type="HOGENOM" id="CLU_031955_1_2_7"/>
<dbReference type="InterPro" id="IPR012818">
    <property type="entry name" value="CbiE"/>
</dbReference>
<dbReference type="Gene3D" id="3.40.50.150">
    <property type="entry name" value="Vaccinia Virus protein VP39"/>
    <property type="match status" value="1"/>
</dbReference>
<feature type="domain" description="Tetrapyrrole methylase" evidence="6">
    <location>
        <begin position="3"/>
        <end position="187"/>
    </location>
</feature>
<evidence type="ECO:0000313" key="7">
    <source>
        <dbReference type="EMBL" id="AGW12471.1"/>
    </source>
</evidence>
<keyword evidence="5" id="KW-0949">S-adenosyl-L-methionine</keyword>
<dbReference type="EMBL" id="CP006585">
    <property type="protein sequence ID" value="AGW12471.1"/>
    <property type="molecule type" value="Genomic_DNA"/>
</dbReference>
<dbReference type="PATRIC" id="fig|1121448.10.peg.560"/>
<evidence type="ECO:0000256" key="1">
    <source>
        <dbReference type="ARBA" id="ARBA00004953"/>
    </source>
</evidence>
<dbReference type="eggNOG" id="COG2242">
    <property type="taxonomic scope" value="Bacteria"/>
</dbReference>
<evidence type="ECO:0000256" key="4">
    <source>
        <dbReference type="ARBA" id="ARBA00022679"/>
    </source>
</evidence>
<dbReference type="Gene3D" id="3.40.1010.10">
    <property type="entry name" value="Cobalt-precorrin-4 Transmethylase, Domain 1"/>
    <property type="match status" value="1"/>
</dbReference>
<comment type="pathway">
    <text evidence="1">Cofactor biosynthesis; adenosylcobalamin biosynthesis.</text>
</comment>
<gene>
    <name evidence="7" type="ORF">DGI_0563</name>
</gene>
<keyword evidence="2" id="KW-0169">Cobalamin biosynthesis</keyword>
<dbReference type="InterPro" id="IPR006365">
    <property type="entry name" value="Cbl_synth_CobL"/>
</dbReference>
<reference evidence="7 8" key="1">
    <citation type="journal article" date="2013" name="J. Bacteriol.">
        <title>Roles of HynAB and Ech, the only two hydrogenases found in the model sulfate reducer Desulfovibrio gigas.</title>
        <authorList>
            <person name="Morais-Silva F.O."/>
            <person name="Santos C.I."/>
            <person name="Rodrigues R."/>
            <person name="Pereira I.A."/>
            <person name="Rodrigues-Pousada C."/>
        </authorList>
    </citation>
    <scope>NUCLEOTIDE SEQUENCE [LARGE SCALE GENOMIC DNA]</scope>
    <source>
        <strain evidence="8">ATCC 19364 / DSM 1382 / NCIMB 9332 / VKM B-1759</strain>
    </source>
</reference>
<dbReference type="NCBIfam" id="TIGR02467">
    <property type="entry name" value="CbiE"/>
    <property type="match status" value="1"/>
</dbReference>
<protein>
    <submittedName>
        <fullName evidence="7">Putative precorrin-6y C5,15-methyltransferase subunit CbiE</fullName>
    </submittedName>
</protein>
<proteinExistence type="predicted"/>
<dbReference type="Pfam" id="PF00590">
    <property type="entry name" value="TP_methylase"/>
    <property type="match status" value="1"/>
</dbReference>
<dbReference type="RefSeq" id="WP_021759122.1">
    <property type="nucleotide sequence ID" value="NC_022444.1"/>
</dbReference>
<dbReference type="eggNOG" id="COG2241">
    <property type="taxonomic scope" value="Bacteria"/>
</dbReference>
<dbReference type="GO" id="GO:0008276">
    <property type="term" value="F:protein methyltransferase activity"/>
    <property type="evidence" value="ECO:0007669"/>
    <property type="project" value="InterPro"/>
</dbReference>
<dbReference type="AlphaFoldDB" id="T2G8K4"/>
<dbReference type="InterPro" id="IPR029063">
    <property type="entry name" value="SAM-dependent_MTases_sf"/>
</dbReference>
<accession>T2G8K4</accession>
<evidence type="ECO:0000313" key="8">
    <source>
        <dbReference type="Proteomes" id="UP000016587"/>
    </source>
</evidence>
<keyword evidence="3 7" id="KW-0489">Methyltransferase</keyword>
<organism evidence="7 8">
    <name type="scientific">Megalodesulfovibrio gigas (strain ATCC 19364 / DSM 1382 / NCIMB 9332 / VKM B-1759)</name>
    <name type="common">Desulfovibrio gigas</name>
    <dbReference type="NCBI Taxonomy" id="1121448"/>
    <lineage>
        <taxon>Bacteria</taxon>
        <taxon>Pseudomonadati</taxon>
        <taxon>Thermodesulfobacteriota</taxon>
        <taxon>Desulfovibrionia</taxon>
        <taxon>Desulfovibrionales</taxon>
        <taxon>Desulfovibrionaceae</taxon>
        <taxon>Megalodesulfovibrio</taxon>
    </lineage>
</organism>
<dbReference type="InterPro" id="IPR035996">
    <property type="entry name" value="4pyrrol_Methylase_sf"/>
</dbReference>
<dbReference type="KEGG" id="dgg:DGI_0563"/>
<dbReference type="NCBIfam" id="TIGR02469">
    <property type="entry name" value="CbiT"/>
    <property type="match status" value="1"/>
</dbReference>
<dbReference type="STRING" id="1121448.DGI_0563"/>
<dbReference type="GO" id="GO:0009236">
    <property type="term" value="P:cobalamin biosynthetic process"/>
    <property type="evidence" value="ECO:0007669"/>
    <property type="project" value="UniProtKB-UniPathway"/>
</dbReference>
<dbReference type="UniPathway" id="UPA00148"/>
<name>T2G8K4_MEGG1</name>